<organism evidence="1 2">
    <name type="scientific">Mycena rosella</name>
    <name type="common">Pink bonnet</name>
    <name type="synonym">Agaricus rosellus</name>
    <dbReference type="NCBI Taxonomy" id="1033263"/>
    <lineage>
        <taxon>Eukaryota</taxon>
        <taxon>Fungi</taxon>
        <taxon>Dikarya</taxon>
        <taxon>Basidiomycota</taxon>
        <taxon>Agaricomycotina</taxon>
        <taxon>Agaricomycetes</taxon>
        <taxon>Agaricomycetidae</taxon>
        <taxon>Agaricales</taxon>
        <taxon>Marasmiineae</taxon>
        <taxon>Mycenaceae</taxon>
        <taxon>Mycena</taxon>
    </lineage>
</organism>
<comment type="caution">
    <text evidence="1">The sequence shown here is derived from an EMBL/GenBank/DDBJ whole genome shotgun (WGS) entry which is preliminary data.</text>
</comment>
<accession>A0AAD7GA93</accession>
<dbReference type="InterPro" id="IPR011009">
    <property type="entry name" value="Kinase-like_dom_sf"/>
</dbReference>
<proteinExistence type="predicted"/>
<sequence length="333" mass="39103">MAPELIQLELQVQGTRGYRKFFWRDYQPWLLERGYRLRKCYQPGWVASRKTRGRKYTAEDSARPLYGKIMDAVRISDGILDALKRSDPVEYPHEVEIAQLFSSEALTAGPRNHCWPDLNDAIILVMPLLYPLKCPVLETLGEVVESFWQIFEGVQFIYENNIAYRDCKYDSFLVIHKRYMAELTGSPTRYLMRNEGLSGTFTAVKYYIIDFNLSFRYEDSGPHLEKSRLGRYKTVPSNSIRENFTEVGPDQKRFSFMESLVNVMYQDDPKARPIMVEVVARFERIRLGLSERKLRSRIARMEHNFVPGAFRFIFHWGRQVVPICRRTPAIPTR</sequence>
<name>A0AAD7GA93_MYCRO</name>
<dbReference type="Proteomes" id="UP001221757">
    <property type="component" value="Unassembled WGS sequence"/>
</dbReference>
<dbReference type="SUPFAM" id="SSF56112">
    <property type="entry name" value="Protein kinase-like (PK-like)"/>
    <property type="match status" value="1"/>
</dbReference>
<evidence type="ECO:0008006" key="3">
    <source>
        <dbReference type="Google" id="ProtNLM"/>
    </source>
</evidence>
<evidence type="ECO:0000313" key="2">
    <source>
        <dbReference type="Proteomes" id="UP001221757"/>
    </source>
</evidence>
<gene>
    <name evidence="1" type="ORF">B0H17DRAFT_1162147</name>
</gene>
<keyword evidence="2" id="KW-1185">Reference proteome</keyword>
<protein>
    <recommendedName>
        <fullName evidence="3">Protein kinase domain-containing protein</fullName>
    </recommendedName>
</protein>
<dbReference type="AlphaFoldDB" id="A0AAD7GA93"/>
<reference evidence="1" key="1">
    <citation type="submission" date="2023-03" db="EMBL/GenBank/DDBJ databases">
        <title>Massive genome expansion in bonnet fungi (Mycena s.s.) driven by repeated elements and novel gene families across ecological guilds.</title>
        <authorList>
            <consortium name="Lawrence Berkeley National Laboratory"/>
            <person name="Harder C.B."/>
            <person name="Miyauchi S."/>
            <person name="Viragh M."/>
            <person name="Kuo A."/>
            <person name="Thoen E."/>
            <person name="Andreopoulos B."/>
            <person name="Lu D."/>
            <person name="Skrede I."/>
            <person name="Drula E."/>
            <person name="Henrissat B."/>
            <person name="Morin E."/>
            <person name="Kohler A."/>
            <person name="Barry K."/>
            <person name="LaButti K."/>
            <person name="Morin E."/>
            <person name="Salamov A."/>
            <person name="Lipzen A."/>
            <person name="Mereny Z."/>
            <person name="Hegedus B."/>
            <person name="Baldrian P."/>
            <person name="Stursova M."/>
            <person name="Weitz H."/>
            <person name="Taylor A."/>
            <person name="Grigoriev I.V."/>
            <person name="Nagy L.G."/>
            <person name="Martin F."/>
            <person name="Kauserud H."/>
        </authorList>
    </citation>
    <scope>NUCLEOTIDE SEQUENCE</scope>
    <source>
        <strain evidence="1">CBHHK067</strain>
    </source>
</reference>
<dbReference type="EMBL" id="JARKIE010000179">
    <property type="protein sequence ID" value="KAJ7670529.1"/>
    <property type="molecule type" value="Genomic_DNA"/>
</dbReference>
<dbReference type="Gene3D" id="1.10.510.10">
    <property type="entry name" value="Transferase(Phosphotransferase) domain 1"/>
    <property type="match status" value="1"/>
</dbReference>
<evidence type="ECO:0000313" key="1">
    <source>
        <dbReference type="EMBL" id="KAJ7670529.1"/>
    </source>
</evidence>